<name>A0A843XWN1_COLES</name>
<reference evidence="2" key="1">
    <citation type="submission" date="2017-07" db="EMBL/GenBank/DDBJ databases">
        <title>Taro Niue Genome Assembly and Annotation.</title>
        <authorList>
            <person name="Atibalentja N."/>
            <person name="Keating K."/>
            <person name="Fields C.J."/>
        </authorList>
    </citation>
    <scope>NUCLEOTIDE SEQUENCE</scope>
    <source>
        <strain evidence="2">Niue_2</strain>
        <tissue evidence="2">Leaf</tissue>
    </source>
</reference>
<organism evidence="2 3">
    <name type="scientific">Colocasia esculenta</name>
    <name type="common">Wild taro</name>
    <name type="synonym">Arum esculentum</name>
    <dbReference type="NCBI Taxonomy" id="4460"/>
    <lineage>
        <taxon>Eukaryota</taxon>
        <taxon>Viridiplantae</taxon>
        <taxon>Streptophyta</taxon>
        <taxon>Embryophyta</taxon>
        <taxon>Tracheophyta</taxon>
        <taxon>Spermatophyta</taxon>
        <taxon>Magnoliopsida</taxon>
        <taxon>Liliopsida</taxon>
        <taxon>Araceae</taxon>
        <taxon>Aroideae</taxon>
        <taxon>Colocasieae</taxon>
        <taxon>Colocasia</taxon>
    </lineage>
</organism>
<evidence type="ECO:0000313" key="2">
    <source>
        <dbReference type="EMBL" id="MQM23431.1"/>
    </source>
</evidence>
<evidence type="ECO:0000313" key="3">
    <source>
        <dbReference type="Proteomes" id="UP000652761"/>
    </source>
</evidence>
<evidence type="ECO:0000256" key="1">
    <source>
        <dbReference type="SAM" id="MobiDB-lite"/>
    </source>
</evidence>
<comment type="caution">
    <text evidence="2">The sequence shown here is derived from an EMBL/GenBank/DDBJ whole genome shotgun (WGS) entry which is preliminary data.</text>
</comment>
<dbReference type="Proteomes" id="UP000652761">
    <property type="component" value="Unassembled WGS sequence"/>
</dbReference>
<gene>
    <name evidence="2" type="ORF">Taro_056496</name>
</gene>
<feature type="compositionally biased region" description="Basic residues" evidence="1">
    <location>
        <begin position="53"/>
        <end position="63"/>
    </location>
</feature>
<sequence>MYCKYHAMLLHPTDMCPIVRSWIKSLIQEGNVNSEGNLMVQPEAREEAQQQPPRRKKGSRRHQVSPPHEQTSRDRNMGQCFENPPPDEEPSPAHNQKHQQDEAGWTTVASRMRLPLAFPKRGGSHGGLGRENTSRTTEQAKKLSPLEMAQAKKQKKNRQKNLKRRLKKQAEQAAAMTAPLEPTPLQKL</sequence>
<keyword evidence="3" id="KW-1185">Reference proteome</keyword>
<feature type="region of interest" description="Disordered" evidence="1">
    <location>
        <begin position="117"/>
        <end position="188"/>
    </location>
</feature>
<dbReference type="EMBL" id="NMUH01016301">
    <property type="protein sequence ID" value="MQM23431.1"/>
    <property type="molecule type" value="Genomic_DNA"/>
</dbReference>
<feature type="compositionally biased region" description="Basic residues" evidence="1">
    <location>
        <begin position="152"/>
        <end position="167"/>
    </location>
</feature>
<protein>
    <submittedName>
        <fullName evidence="2">Uncharacterized protein</fullName>
    </submittedName>
</protein>
<dbReference type="AlphaFoldDB" id="A0A843XWN1"/>
<proteinExistence type="predicted"/>
<feature type="region of interest" description="Disordered" evidence="1">
    <location>
        <begin position="38"/>
        <end position="104"/>
    </location>
</feature>
<accession>A0A843XWN1</accession>